<evidence type="ECO:0000313" key="3">
    <source>
        <dbReference type="EMBL" id="MCD7464364.1"/>
    </source>
</evidence>
<gene>
    <name evidence="3" type="ORF">HAX54_052578</name>
</gene>
<dbReference type="Pfam" id="PF26130">
    <property type="entry name" value="PB1-like"/>
    <property type="match status" value="1"/>
</dbReference>
<feature type="compositionally biased region" description="Polar residues" evidence="1">
    <location>
        <begin position="237"/>
        <end position="267"/>
    </location>
</feature>
<evidence type="ECO:0000259" key="2">
    <source>
        <dbReference type="Pfam" id="PF26130"/>
    </source>
</evidence>
<feature type="compositionally biased region" description="Low complexity" evidence="1">
    <location>
        <begin position="268"/>
        <end position="282"/>
    </location>
</feature>
<organism evidence="3 4">
    <name type="scientific">Datura stramonium</name>
    <name type="common">Jimsonweed</name>
    <name type="synonym">Common thornapple</name>
    <dbReference type="NCBI Taxonomy" id="4076"/>
    <lineage>
        <taxon>Eukaryota</taxon>
        <taxon>Viridiplantae</taxon>
        <taxon>Streptophyta</taxon>
        <taxon>Embryophyta</taxon>
        <taxon>Tracheophyta</taxon>
        <taxon>Spermatophyta</taxon>
        <taxon>Magnoliopsida</taxon>
        <taxon>eudicotyledons</taxon>
        <taxon>Gunneridae</taxon>
        <taxon>Pentapetalae</taxon>
        <taxon>asterids</taxon>
        <taxon>lamiids</taxon>
        <taxon>Solanales</taxon>
        <taxon>Solanaceae</taxon>
        <taxon>Solanoideae</taxon>
        <taxon>Datureae</taxon>
        <taxon>Datura</taxon>
    </lineage>
</organism>
<feature type="compositionally biased region" description="Basic residues" evidence="1">
    <location>
        <begin position="300"/>
        <end position="310"/>
    </location>
</feature>
<sequence length="323" mass="35173">MATKYINLRFHFGGILMSDVGPVYIGGNKKYAFNIDMDHLSNAEVKDYCRDFGVSNIDKMYVVVPDGGGLLKLVKNGDLLLLSALLANGGTMDIYIYHKGEVFIKNTHVSGESFETTCGVDGPNKDSTKKVGEGLNAPLSKEIELIDVRGQIQGVQTSNLIGKSIGNTNELEDEFELSNKEEDSNEDLDEDEVEPTVHDEVEEDENIDLSGDEGVATSQASTSAKRKKKQKTRSSQPTQAEHLSQPTQADDLSQSSQPNQSVHLSHLSQPTSQSKTSQPFQSGSQTRSSQPTMDSGNKNGAKKAFKRPRLVGHGVFVSNSGYI</sequence>
<dbReference type="InterPro" id="IPR058594">
    <property type="entry name" value="PB1-like_dom_pln"/>
</dbReference>
<reference evidence="3 4" key="1">
    <citation type="journal article" date="2021" name="BMC Genomics">
        <title>Datura genome reveals duplications of psychoactive alkaloid biosynthetic genes and high mutation rate following tissue culture.</title>
        <authorList>
            <person name="Rajewski A."/>
            <person name="Carter-House D."/>
            <person name="Stajich J."/>
            <person name="Litt A."/>
        </authorList>
    </citation>
    <scope>NUCLEOTIDE SEQUENCE [LARGE SCALE GENOMIC DNA]</scope>
    <source>
        <strain evidence="3">AR-01</strain>
    </source>
</reference>
<protein>
    <recommendedName>
        <fullName evidence="2">PB1-like domain-containing protein</fullName>
    </recommendedName>
</protein>
<evidence type="ECO:0000313" key="4">
    <source>
        <dbReference type="Proteomes" id="UP000823775"/>
    </source>
</evidence>
<keyword evidence="4" id="KW-1185">Reference proteome</keyword>
<evidence type="ECO:0000256" key="1">
    <source>
        <dbReference type="SAM" id="MobiDB-lite"/>
    </source>
</evidence>
<proteinExistence type="predicted"/>
<comment type="caution">
    <text evidence="3">The sequence shown here is derived from an EMBL/GenBank/DDBJ whole genome shotgun (WGS) entry which is preliminary data.</text>
</comment>
<dbReference type="EMBL" id="JACEIK010000958">
    <property type="protein sequence ID" value="MCD7464364.1"/>
    <property type="molecule type" value="Genomic_DNA"/>
</dbReference>
<accession>A0ABS8T118</accession>
<feature type="region of interest" description="Disordered" evidence="1">
    <location>
        <begin position="174"/>
        <end position="323"/>
    </location>
</feature>
<dbReference type="Proteomes" id="UP000823775">
    <property type="component" value="Unassembled WGS sequence"/>
</dbReference>
<name>A0ABS8T118_DATST</name>
<feature type="domain" description="PB1-like" evidence="2">
    <location>
        <begin position="4"/>
        <end position="98"/>
    </location>
</feature>
<feature type="compositionally biased region" description="Polar residues" evidence="1">
    <location>
        <begin position="283"/>
        <end position="298"/>
    </location>
</feature>
<feature type="compositionally biased region" description="Acidic residues" evidence="1">
    <location>
        <begin position="183"/>
        <end position="211"/>
    </location>
</feature>